<organism evidence="1 2">
    <name type="scientific">Patella caerulea</name>
    <name type="common">Rayed Mediterranean limpet</name>
    <dbReference type="NCBI Taxonomy" id="87958"/>
    <lineage>
        <taxon>Eukaryota</taxon>
        <taxon>Metazoa</taxon>
        <taxon>Spiralia</taxon>
        <taxon>Lophotrochozoa</taxon>
        <taxon>Mollusca</taxon>
        <taxon>Gastropoda</taxon>
        <taxon>Patellogastropoda</taxon>
        <taxon>Patelloidea</taxon>
        <taxon>Patellidae</taxon>
        <taxon>Patella</taxon>
    </lineage>
</organism>
<gene>
    <name evidence="1" type="ORF">SNE40_017458</name>
</gene>
<dbReference type="AlphaFoldDB" id="A0AAN8JF38"/>
<comment type="caution">
    <text evidence="1">The sequence shown here is derived from an EMBL/GenBank/DDBJ whole genome shotgun (WGS) entry which is preliminary data.</text>
</comment>
<protein>
    <submittedName>
        <fullName evidence="1">Uncharacterized protein</fullName>
    </submittedName>
</protein>
<keyword evidence="2" id="KW-1185">Reference proteome</keyword>
<sequence>MRCENVLGGCGLNVALSNGIQTDTSWKCSDERKDGWENVNFDDSDWRNAKLLPFWIWTIADINAFGVIYCRKSFNSTMTHRYITGHVYCRDTVEFYADGVRYQHDNDNKGDVASPINIPGSTRLIAIRCENWSWTRGLNVNLSNGVRSDASWKCSDEEEDGWNTVSFNDSSWRNAELIDNFNTYWIWTTEDAYDSRDTIYCRKFIGAPSFDHRSINQRNASYSKSNVVNNTVDPNRFFKTIYTSRKMGCSRACTENADCRRYLYCSSNSLCNLYQDGGDCFMSGDKTGCSCYTQNIRCEDSDCTCPSGKYGEGCQDTISGKVKELK</sequence>
<dbReference type="EMBL" id="JAZGQO010000011">
    <property type="protein sequence ID" value="KAK6174125.1"/>
    <property type="molecule type" value="Genomic_DNA"/>
</dbReference>
<dbReference type="Gene3D" id="2.60.120.260">
    <property type="entry name" value="Galactose-binding domain-like"/>
    <property type="match status" value="2"/>
</dbReference>
<reference evidence="1 2" key="1">
    <citation type="submission" date="2024-01" db="EMBL/GenBank/DDBJ databases">
        <title>The genome of the rayed Mediterranean limpet Patella caerulea (Linnaeus, 1758).</title>
        <authorList>
            <person name="Anh-Thu Weber A."/>
            <person name="Halstead-Nussloch G."/>
        </authorList>
    </citation>
    <scope>NUCLEOTIDE SEQUENCE [LARGE SCALE GENOMIC DNA]</scope>
    <source>
        <strain evidence="1">AATW-2023a</strain>
        <tissue evidence="1">Whole specimen</tissue>
    </source>
</reference>
<proteinExistence type="predicted"/>
<name>A0AAN8JF38_PATCE</name>
<evidence type="ECO:0000313" key="1">
    <source>
        <dbReference type="EMBL" id="KAK6174125.1"/>
    </source>
</evidence>
<dbReference type="Proteomes" id="UP001347796">
    <property type="component" value="Unassembled WGS sequence"/>
</dbReference>
<evidence type="ECO:0000313" key="2">
    <source>
        <dbReference type="Proteomes" id="UP001347796"/>
    </source>
</evidence>
<accession>A0AAN8JF38</accession>